<reference evidence="2" key="1">
    <citation type="journal article" date="2019" name="Int. J. Syst. Evol. Microbiol.">
        <title>The Global Catalogue of Microorganisms (GCM) 10K type strain sequencing project: providing services to taxonomists for standard genome sequencing and annotation.</title>
        <authorList>
            <consortium name="The Broad Institute Genomics Platform"/>
            <consortium name="The Broad Institute Genome Sequencing Center for Infectious Disease"/>
            <person name="Wu L."/>
            <person name="Ma J."/>
        </authorList>
    </citation>
    <scope>NUCLEOTIDE SEQUENCE [LARGE SCALE GENOMIC DNA]</scope>
    <source>
        <strain evidence="2">KCTC 52344</strain>
    </source>
</reference>
<dbReference type="Proteomes" id="UP001597510">
    <property type="component" value="Unassembled WGS sequence"/>
</dbReference>
<dbReference type="RefSeq" id="WP_340236713.1">
    <property type="nucleotide sequence ID" value="NZ_JBBEWC010000006.1"/>
</dbReference>
<name>A0ABW5J3N0_9BACT</name>
<proteinExistence type="predicted"/>
<protein>
    <submittedName>
        <fullName evidence="1">Uncharacterized protein</fullName>
    </submittedName>
</protein>
<evidence type="ECO:0000313" key="1">
    <source>
        <dbReference type="EMBL" id="MFD2519535.1"/>
    </source>
</evidence>
<accession>A0ABW5J3N0</accession>
<evidence type="ECO:0000313" key="2">
    <source>
        <dbReference type="Proteomes" id="UP001597510"/>
    </source>
</evidence>
<gene>
    <name evidence="1" type="ORF">ACFSR2_01485</name>
</gene>
<dbReference type="EMBL" id="JBHULC010000003">
    <property type="protein sequence ID" value="MFD2519535.1"/>
    <property type="molecule type" value="Genomic_DNA"/>
</dbReference>
<organism evidence="1 2">
    <name type="scientific">Emticicia soli</name>
    <dbReference type="NCBI Taxonomy" id="2027878"/>
    <lineage>
        <taxon>Bacteria</taxon>
        <taxon>Pseudomonadati</taxon>
        <taxon>Bacteroidota</taxon>
        <taxon>Cytophagia</taxon>
        <taxon>Cytophagales</taxon>
        <taxon>Leadbetterellaceae</taxon>
        <taxon>Emticicia</taxon>
    </lineage>
</organism>
<comment type="caution">
    <text evidence="1">The sequence shown here is derived from an EMBL/GenBank/DDBJ whole genome shotgun (WGS) entry which is preliminary data.</text>
</comment>
<keyword evidence="2" id="KW-1185">Reference proteome</keyword>
<sequence length="79" mass="9147">MIILPNKADLIGNQNQPDMFGKFSKNLMKTKKYTFANKKTELLAYIQNSNGFVKSLMGKRTDKDNKTTTRTNKYEYTCL</sequence>